<dbReference type="OMA" id="SCEFQHV"/>
<sequence length="103" mass="11451">MAEALVARRAVVFAGEMSLFSVIVEGDCLAVIQALRRSGLCPLLFGHIVDETKRLRAVLRSCEFQHVRREGNRLAHSLAKKAVLSADFEVWVEELPDDVDGVF</sequence>
<dbReference type="AlphaFoldDB" id="A0A7N2LN30"/>
<dbReference type="Pfam" id="PF13456">
    <property type="entry name" value="RVT_3"/>
    <property type="match status" value="1"/>
</dbReference>
<dbReference type="PANTHER" id="PTHR47074:SF48">
    <property type="entry name" value="POLYNUCLEOTIDYL TRANSFERASE, RIBONUCLEASE H-LIKE SUPERFAMILY PROTEIN"/>
    <property type="match status" value="1"/>
</dbReference>
<evidence type="ECO:0000313" key="3">
    <source>
        <dbReference type="Proteomes" id="UP000594261"/>
    </source>
</evidence>
<reference evidence="2 3" key="1">
    <citation type="journal article" date="2016" name="G3 (Bethesda)">
        <title>First Draft Assembly and Annotation of the Genome of a California Endemic Oak Quercus lobata Nee (Fagaceae).</title>
        <authorList>
            <person name="Sork V.L."/>
            <person name="Fitz-Gibbon S.T."/>
            <person name="Puiu D."/>
            <person name="Crepeau M."/>
            <person name="Gugger P.F."/>
            <person name="Sherman R."/>
            <person name="Stevens K."/>
            <person name="Langley C.H."/>
            <person name="Pellegrini M."/>
            <person name="Salzberg S.L."/>
        </authorList>
    </citation>
    <scope>NUCLEOTIDE SEQUENCE [LARGE SCALE GENOMIC DNA]</scope>
    <source>
        <strain evidence="2 3">cv. SW786</strain>
    </source>
</reference>
<dbReference type="EnsemblPlants" id="QL05p017661:mrna">
    <property type="protein sequence ID" value="QL05p017661:mrna:CDS:1"/>
    <property type="gene ID" value="QL05p017661"/>
</dbReference>
<evidence type="ECO:0000259" key="1">
    <source>
        <dbReference type="Pfam" id="PF13456"/>
    </source>
</evidence>
<dbReference type="InterPro" id="IPR012337">
    <property type="entry name" value="RNaseH-like_sf"/>
</dbReference>
<dbReference type="Gramene" id="QL05p017661:mrna">
    <property type="protein sequence ID" value="QL05p017661:mrna:CDS:1"/>
    <property type="gene ID" value="QL05p017661"/>
</dbReference>
<dbReference type="PANTHER" id="PTHR47074">
    <property type="entry name" value="BNAC02G40300D PROTEIN"/>
    <property type="match status" value="1"/>
</dbReference>
<feature type="domain" description="RNase H type-1" evidence="1">
    <location>
        <begin position="2"/>
        <end position="82"/>
    </location>
</feature>
<organism evidence="2 3">
    <name type="scientific">Quercus lobata</name>
    <name type="common">Valley oak</name>
    <dbReference type="NCBI Taxonomy" id="97700"/>
    <lineage>
        <taxon>Eukaryota</taxon>
        <taxon>Viridiplantae</taxon>
        <taxon>Streptophyta</taxon>
        <taxon>Embryophyta</taxon>
        <taxon>Tracheophyta</taxon>
        <taxon>Spermatophyta</taxon>
        <taxon>Magnoliopsida</taxon>
        <taxon>eudicotyledons</taxon>
        <taxon>Gunneridae</taxon>
        <taxon>Pentapetalae</taxon>
        <taxon>rosids</taxon>
        <taxon>fabids</taxon>
        <taxon>Fagales</taxon>
        <taxon>Fagaceae</taxon>
        <taxon>Quercus</taxon>
    </lineage>
</organism>
<dbReference type="InterPro" id="IPR052929">
    <property type="entry name" value="RNase_H-like_EbsB-rel"/>
</dbReference>
<dbReference type="InterPro" id="IPR044730">
    <property type="entry name" value="RNase_H-like_dom_plant"/>
</dbReference>
<protein>
    <recommendedName>
        <fullName evidence="1">RNase H type-1 domain-containing protein</fullName>
    </recommendedName>
</protein>
<dbReference type="Gene3D" id="3.30.420.10">
    <property type="entry name" value="Ribonuclease H-like superfamily/Ribonuclease H"/>
    <property type="match status" value="1"/>
</dbReference>
<keyword evidence="3" id="KW-1185">Reference proteome</keyword>
<dbReference type="EMBL" id="LRBV02000005">
    <property type="status" value="NOT_ANNOTATED_CDS"/>
    <property type="molecule type" value="Genomic_DNA"/>
</dbReference>
<name>A0A7N2LN30_QUELO</name>
<reference evidence="2" key="2">
    <citation type="submission" date="2021-01" db="UniProtKB">
        <authorList>
            <consortium name="EnsemblPlants"/>
        </authorList>
    </citation>
    <scope>IDENTIFICATION</scope>
</reference>
<dbReference type="InParanoid" id="A0A7N2LN30"/>
<accession>A0A7N2LN30</accession>
<dbReference type="InterPro" id="IPR002156">
    <property type="entry name" value="RNaseH_domain"/>
</dbReference>
<dbReference type="GO" id="GO:0003676">
    <property type="term" value="F:nucleic acid binding"/>
    <property type="evidence" value="ECO:0007669"/>
    <property type="project" value="InterPro"/>
</dbReference>
<dbReference type="CDD" id="cd06222">
    <property type="entry name" value="RNase_H_like"/>
    <property type="match status" value="1"/>
</dbReference>
<dbReference type="GO" id="GO:0004523">
    <property type="term" value="F:RNA-DNA hybrid ribonuclease activity"/>
    <property type="evidence" value="ECO:0007669"/>
    <property type="project" value="InterPro"/>
</dbReference>
<dbReference type="InterPro" id="IPR036397">
    <property type="entry name" value="RNaseH_sf"/>
</dbReference>
<proteinExistence type="predicted"/>
<evidence type="ECO:0000313" key="2">
    <source>
        <dbReference type="EnsemblPlants" id="QL05p017661:mrna:CDS:1"/>
    </source>
</evidence>
<dbReference type="SUPFAM" id="SSF53098">
    <property type="entry name" value="Ribonuclease H-like"/>
    <property type="match status" value="1"/>
</dbReference>
<dbReference type="Proteomes" id="UP000594261">
    <property type="component" value="Chromosome 5"/>
</dbReference>